<comment type="subcellular location">
    <subcellularLocation>
        <location evidence="1">Cell membrane</location>
        <topology evidence="1">Multi-pass membrane protein</topology>
    </subcellularLocation>
    <subcellularLocation>
        <location evidence="15">Postsynaptic cell membrane</location>
    </subcellularLocation>
</comment>
<dbReference type="SUPFAM" id="SSF53822">
    <property type="entry name" value="Periplasmic binding protein-like I"/>
    <property type="match status" value="1"/>
</dbReference>
<feature type="transmembrane region" description="Helical" evidence="17">
    <location>
        <begin position="53"/>
        <end position="70"/>
    </location>
</feature>
<evidence type="ECO:0000256" key="6">
    <source>
        <dbReference type="ARBA" id="ARBA00022989"/>
    </source>
</evidence>
<evidence type="ECO:0000256" key="15">
    <source>
        <dbReference type="ARBA" id="ARBA00034100"/>
    </source>
</evidence>
<feature type="transmembrane region" description="Helical" evidence="17">
    <location>
        <begin position="705"/>
        <end position="726"/>
    </location>
</feature>
<name>A0ABP1QQ15_9HEXA</name>
<keyword evidence="11" id="KW-0325">Glycoprotein</keyword>
<feature type="domain" description="Ionotropic glutamate receptor L-glutamate and glycine-binding" evidence="19">
    <location>
        <begin position="514"/>
        <end position="572"/>
    </location>
</feature>
<evidence type="ECO:0000256" key="2">
    <source>
        <dbReference type="ARBA" id="ARBA00008685"/>
    </source>
</evidence>
<dbReference type="EMBL" id="CAXLJM020000043">
    <property type="protein sequence ID" value="CAL8109949.1"/>
    <property type="molecule type" value="Genomic_DNA"/>
</dbReference>
<dbReference type="Pfam" id="PF00060">
    <property type="entry name" value="Lig_chan"/>
    <property type="match status" value="1"/>
</dbReference>
<feature type="region of interest" description="Disordered" evidence="16">
    <location>
        <begin position="947"/>
        <end position="979"/>
    </location>
</feature>
<dbReference type="PANTHER" id="PTHR18966">
    <property type="entry name" value="IONOTROPIC GLUTAMATE RECEPTOR"/>
    <property type="match status" value="1"/>
</dbReference>
<dbReference type="CDD" id="cd06382">
    <property type="entry name" value="PBP1_iGluR_Kainate"/>
    <property type="match status" value="1"/>
</dbReference>
<keyword evidence="4" id="KW-1003">Cell membrane</keyword>
<evidence type="ECO:0008006" key="22">
    <source>
        <dbReference type="Google" id="ProtNLM"/>
    </source>
</evidence>
<keyword evidence="13" id="KW-1071">Ligand-gated ion channel</keyword>
<evidence type="ECO:0000313" key="20">
    <source>
        <dbReference type="EMBL" id="CAL8109949.1"/>
    </source>
</evidence>
<feature type="domain" description="Ionotropic glutamate receptor C-terminal" evidence="18">
    <location>
        <begin position="504"/>
        <end position="871"/>
    </location>
</feature>
<evidence type="ECO:0000256" key="16">
    <source>
        <dbReference type="SAM" id="MobiDB-lite"/>
    </source>
</evidence>
<evidence type="ECO:0000256" key="12">
    <source>
        <dbReference type="ARBA" id="ARBA00023257"/>
    </source>
</evidence>
<evidence type="ECO:0000313" key="21">
    <source>
        <dbReference type="Proteomes" id="UP001642540"/>
    </source>
</evidence>
<evidence type="ECO:0000256" key="5">
    <source>
        <dbReference type="ARBA" id="ARBA00022692"/>
    </source>
</evidence>
<evidence type="ECO:0000256" key="17">
    <source>
        <dbReference type="SAM" id="Phobius"/>
    </source>
</evidence>
<keyword evidence="9 17" id="KW-0472">Membrane</keyword>
<sequence length="979" mass="110894">MSQINNNFISSSINPAIGCRHHSCGHKVHQQTQNIDHQHHHHHPDQRHRRMSLIPLLLPLTLWLLATFHLETVGALPEIIRLGGLFDIEDRYEEIAYRHAVQRVDSEQILNNTRLSAHWERLPMGDSFHASKKVCQLLQEGIAVVFGPQSPQTANLVQSVCDALEVPHVETNWDFRSNRGNYMINLFPHPSNLSRVFADVVTAWGWDKYIVIYENHESLIRLQEILKESNPSSRQAFVKQLPPDDDYRPLFKEVRSQAEITSIIIDCDSSKLPKIFEHARETGMMKDRRYFLTSLDILTLDPEEFSQTDSINVTALSLIDPDRIKVKSIIEQWDDLVVNGFRNRSHSPNFYFDDSYSGRNRYRQPAPSPTEPVPNLANNMLKTETALMYDAVELVARALFALNESYPHMIHMKSLNCKTQDTWQQGHLLLDVLRKVQFEGITGNIQFDPNGFRTNLTMDIIELSKNGFSRIGIYNTSEKEEKFTWTRTATETLRQQEEDLKDKILYVTTIIGAPYSIKGEDGNFTGYVPDLIEKLASVLKFRYEIREVADGKYGGPDPITKRWNGMIGEVMSGAADMAVADLSINFDRESAVDFTMPFMNLGISILYKNPAKTPPSLFSFLEPFNPEVWIYMATAYLGVSLVLFILARICPSDWQEPPPCSGDFGQILENQFNMINSLWFSTGSIMGQGCDILPRALSTRTVAGMWWFFTLIMISSYTANLAAFLANEGMEGAIKDIKDLPGQHKVKYGCVKSGTTRRFFEFSNFPLYKEIWTNMVNMKPDPLEDRTPDGVERVKKSNGTYAFFMESTSIEYAMANDEECRLTQVGGLLDSKGYGVALRKNSRYRNAFSNTILLLAEKGELETLKKKWWKGTGHCATVGPPPGGATPLSMAHVGGVFVVLLGGCAMACVMSIIEFMWKSRKFAKNVEEEFWAALYDELKFALTCQGDKKPVKKSKPPSEPPSVGGSVPYLAFDQKEPSD</sequence>
<dbReference type="InterPro" id="IPR001828">
    <property type="entry name" value="ANF_lig-bd_rcpt"/>
</dbReference>
<accession>A0ABP1QQ15</accession>
<dbReference type="Pfam" id="PF01094">
    <property type="entry name" value="ANF_receptor"/>
    <property type="match status" value="1"/>
</dbReference>
<evidence type="ECO:0000256" key="8">
    <source>
        <dbReference type="ARBA" id="ARBA00023065"/>
    </source>
</evidence>
<keyword evidence="8" id="KW-0406">Ion transport</keyword>
<protein>
    <recommendedName>
        <fullName evidence="22">Glutamate receptor ionotropic, kainate 2</fullName>
    </recommendedName>
</protein>
<keyword evidence="6 17" id="KW-1133">Transmembrane helix</keyword>
<keyword evidence="14" id="KW-0407">Ion channel</keyword>
<dbReference type="SMART" id="SM00079">
    <property type="entry name" value="PBPe"/>
    <property type="match status" value="1"/>
</dbReference>
<evidence type="ECO:0000259" key="19">
    <source>
        <dbReference type="SMART" id="SM00918"/>
    </source>
</evidence>
<dbReference type="SMART" id="SM00918">
    <property type="entry name" value="Lig_chan-Glu_bd"/>
    <property type="match status" value="1"/>
</dbReference>
<evidence type="ECO:0000256" key="1">
    <source>
        <dbReference type="ARBA" id="ARBA00004651"/>
    </source>
</evidence>
<dbReference type="Pfam" id="PF10613">
    <property type="entry name" value="Lig_chan-Glu_bd"/>
    <property type="match status" value="1"/>
</dbReference>
<evidence type="ECO:0000259" key="18">
    <source>
        <dbReference type="SMART" id="SM00079"/>
    </source>
</evidence>
<feature type="transmembrane region" description="Helical" evidence="17">
    <location>
        <begin position="628"/>
        <end position="647"/>
    </location>
</feature>
<dbReference type="Gene3D" id="3.40.50.2300">
    <property type="match status" value="2"/>
</dbReference>
<dbReference type="Proteomes" id="UP001642540">
    <property type="component" value="Unassembled WGS sequence"/>
</dbReference>
<keyword evidence="3" id="KW-0813">Transport</keyword>
<keyword evidence="12" id="KW-0628">Postsynaptic cell membrane</keyword>
<reference evidence="20 21" key="1">
    <citation type="submission" date="2024-08" db="EMBL/GenBank/DDBJ databases">
        <authorList>
            <person name="Cucini C."/>
            <person name="Frati F."/>
        </authorList>
    </citation>
    <scope>NUCLEOTIDE SEQUENCE [LARGE SCALE GENOMIC DNA]</scope>
</reference>
<dbReference type="InterPro" id="IPR015683">
    <property type="entry name" value="Ionotropic_Glu_rcpt"/>
</dbReference>
<feature type="transmembrane region" description="Helical" evidence="17">
    <location>
        <begin position="890"/>
        <end position="913"/>
    </location>
</feature>
<dbReference type="InterPro" id="IPR001508">
    <property type="entry name" value="Iono_Glu_rcpt_met"/>
</dbReference>
<keyword evidence="21" id="KW-1185">Reference proteome</keyword>
<keyword evidence="5 17" id="KW-0812">Transmembrane</keyword>
<dbReference type="SUPFAM" id="SSF53850">
    <property type="entry name" value="Periplasmic binding protein-like II"/>
    <property type="match status" value="1"/>
</dbReference>
<evidence type="ECO:0000256" key="3">
    <source>
        <dbReference type="ARBA" id="ARBA00022448"/>
    </source>
</evidence>
<dbReference type="InterPro" id="IPR019594">
    <property type="entry name" value="Glu/Gly-bd"/>
</dbReference>
<gene>
    <name evidence="20" type="ORF">ODALV1_LOCUS13840</name>
</gene>
<evidence type="ECO:0000256" key="10">
    <source>
        <dbReference type="ARBA" id="ARBA00023170"/>
    </source>
</evidence>
<evidence type="ECO:0000256" key="14">
    <source>
        <dbReference type="ARBA" id="ARBA00023303"/>
    </source>
</evidence>
<evidence type="ECO:0000256" key="4">
    <source>
        <dbReference type="ARBA" id="ARBA00022475"/>
    </source>
</evidence>
<dbReference type="InterPro" id="IPR028082">
    <property type="entry name" value="Peripla_BP_I"/>
</dbReference>
<evidence type="ECO:0000256" key="13">
    <source>
        <dbReference type="ARBA" id="ARBA00023286"/>
    </source>
</evidence>
<keyword evidence="7" id="KW-0770">Synapse</keyword>
<keyword evidence="10" id="KW-0675">Receptor</keyword>
<dbReference type="PRINTS" id="PR00177">
    <property type="entry name" value="NMDARECEPTOR"/>
</dbReference>
<dbReference type="Gene3D" id="1.10.287.70">
    <property type="match status" value="1"/>
</dbReference>
<dbReference type="InterPro" id="IPR001320">
    <property type="entry name" value="Iontro_rcpt_C"/>
</dbReference>
<organism evidence="20 21">
    <name type="scientific">Orchesella dallaii</name>
    <dbReference type="NCBI Taxonomy" id="48710"/>
    <lineage>
        <taxon>Eukaryota</taxon>
        <taxon>Metazoa</taxon>
        <taxon>Ecdysozoa</taxon>
        <taxon>Arthropoda</taxon>
        <taxon>Hexapoda</taxon>
        <taxon>Collembola</taxon>
        <taxon>Entomobryomorpha</taxon>
        <taxon>Entomobryoidea</taxon>
        <taxon>Orchesellidae</taxon>
        <taxon>Orchesellinae</taxon>
        <taxon>Orchesella</taxon>
    </lineage>
</organism>
<evidence type="ECO:0000256" key="11">
    <source>
        <dbReference type="ARBA" id="ARBA00023180"/>
    </source>
</evidence>
<evidence type="ECO:0000256" key="7">
    <source>
        <dbReference type="ARBA" id="ARBA00023018"/>
    </source>
</evidence>
<comment type="similarity">
    <text evidence="2">Belongs to the glutamate-gated ion channel (TC 1.A.10.1) family.</text>
</comment>
<dbReference type="Gene3D" id="3.40.190.10">
    <property type="entry name" value="Periplasmic binding protein-like II"/>
    <property type="match status" value="2"/>
</dbReference>
<comment type="caution">
    <text evidence="20">The sequence shown here is derived from an EMBL/GenBank/DDBJ whole genome shotgun (WGS) entry which is preliminary data.</text>
</comment>
<evidence type="ECO:0000256" key="9">
    <source>
        <dbReference type="ARBA" id="ARBA00023136"/>
    </source>
</evidence>
<proteinExistence type="inferred from homology"/>